<sequence>MLHSVYPSLYFHSNSDSKSTIKEESDDGLPKPTTLSLHVALLYFIIAFLLLIQVLLITLMPMSTKQSHFGSYETGFQTEMRPSQSTLTLHRVKFYGGVLFDENGTVSLSHRPGEPDYFGTPGPDIDYAWGKLLNARMIKVEPKDYPEGAARLSKQDLDPRLEHHTDPLTYRVETSGLHALHCLNYIRKSFWPEYYKGFEDPPEHEKDPKKLVHSAHLKHCLQQLQQALICQADLTPTPRTWRPAPAGKKGHGLFHADVDQWHTCRNWEAMREWMYPLQEYHL</sequence>
<organism evidence="3 4">
    <name type="scientific">Pyrenophora teres f. teres</name>
    <dbReference type="NCBI Taxonomy" id="97479"/>
    <lineage>
        <taxon>Eukaryota</taxon>
        <taxon>Fungi</taxon>
        <taxon>Dikarya</taxon>
        <taxon>Ascomycota</taxon>
        <taxon>Pezizomycotina</taxon>
        <taxon>Dothideomycetes</taxon>
        <taxon>Pleosporomycetidae</taxon>
        <taxon>Pleosporales</taxon>
        <taxon>Pleosporineae</taxon>
        <taxon>Pleosporaceae</taxon>
        <taxon>Pyrenophora</taxon>
    </lineage>
</organism>
<dbReference type="PANTHER" id="PTHR33365:SF4">
    <property type="entry name" value="CYCLOCHLOROTINE BIOSYNTHESIS PROTEIN O"/>
    <property type="match status" value="1"/>
</dbReference>
<dbReference type="Proteomes" id="UP000472372">
    <property type="component" value="Chromosome 11"/>
</dbReference>
<dbReference type="InterPro" id="IPR021765">
    <property type="entry name" value="UstYa-like"/>
</dbReference>
<evidence type="ECO:0000313" key="4">
    <source>
        <dbReference type="Proteomes" id="UP000472372"/>
    </source>
</evidence>
<evidence type="ECO:0000256" key="1">
    <source>
        <dbReference type="ARBA" id="ARBA00004685"/>
    </source>
</evidence>
<evidence type="ECO:0000256" key="2">
    <source>
        <dbReference type="ARBA" id="ARBA00035112"/>
    </source>
</evidence>
<protein>
    <submittedName>
        <fullName evidence="3">DUF3328 domain containing protein</fullName>
    </submittedName>
</protein>
<name>A0A6S6WEW0_9PLEO</name>
<accession>A0A6S6WEW0</accession>
<comment type="pathway">
    <text evidence="1">Mycotoxin biosynthesis.</text>
</comment>
<evidence type="ECO:0000313" key="3">
    <source>
        <dbReference type="EMBL" id="CAE7215977.1"/>
    </source>
</evidence>
<dbReference type="GO" id="GO:0043386">
    <property type="term" value="P:mycotoxin biosynthetic process"/>
    <property type="evidence" value="ECO:0007669"/>
    <property type="project" value="InterPro"/>
</dbReference>
<dbReference type="AlphaFoldDB" id="A0A6S6WEW0"/>
<comment type="similarity">
    <text evidence="2">Belongs to the ustYa family.</text>
</comment>
<gene>
    <name evidence="3" type="ORF">PTTW11_10763</name>
</gene>
<dbReference type="PANTHER" id="PTHR33365">
    <property type="entry name" value="YALI0B05434P"/>
    <property type="match status" value="1"/>
</dbReference>
<reference evidence="3" key="1">
    <citation type="submission" date="2021-02" db="EMBL/GenBank/DDBJ databases">
        <authorList>
            <person name="Syme A R."/>
            <person name="Syme A R."/>
            <person name="Moolhuijzen P."/>
        </authorList>
    </citation>
    <scope>NUCLEOTIDE SEQUENCE</scope>
    <source>
        <strain evidence="3">W1-1</strain>
    </source>
</reference>
<dbReference type="EMBL" id="HG992987">
    <property type="protein sequence ID" value="CAE7215977.1"/>
    <property type="molecule type" value="Genomic_DNA"/>
</dbReference>
<proteinExistence type="inferred from homology"/>
<dbReference type="Pfam" id="PF11807">
    <property type="entry name" value="UstYa"/>
    <property type="match status" value="1"/>
</dbReference>